<dbReference type="RefSeq" id="WP_008709969.1">
    <property type="nucleotide sequence ID" value="NZ_CABKQM010000005.1"/>
</dbReference>
<keyword evidence="2" id="KW-1185">Reference proteome</keyword>
<gene>
    <name evidence="1" type="ORF">NE630_07305</name>
</gene>
<comment type="caution">
    <text evidence="1">The sequence shown here is derived from an EMBL/GenBank/DDBJ whole genome shotgun (WGS) entry which is preliminary data.</text>
</comment>
<reference evidence="1 2" key="1">
    <citation type="submission" date="2022-06" db="EMBL/GenBank/DDBJ databases">
        <title>Isolation of gut microbiota from human fecal samples.</title>
        <authorList>
            <person name="Pamer E.G."/>
            <person name="Barat B."/>
            <person name="Waligurski E."/>
            <person name="Medina S."/>
            <person name="Paddock L."/>
            <person name="Mostad J."/>
        </authorList>
    </citation>
    <scope>NUCLEOTIDE SEQUENCE [LARGE SCALE GENOMIC DNA]</scope>
    <source>
        <strain evidence="1 2">DFI.9.90</strain>
    </source>
</reference>
<organism evidence="1 2">
    <name type="scientific">Cloacibacillus evryensis</name>
    <dbReference type="NCBI Taxonomy" id="508460"/>
    <lineage>
        <taxon>Bacteria</taxon>
        <taxon>Thermotogati</taxon>
        <taxon>Synergistota</taxon>
        <taxon>Synergistia</taxon>
        <taxon>Synergistales</taxon>
        <taxon>Synergistaceae</taxon>
        <taxon>Cloacibacillus</taxon>
    </lineage>
</organism>
<sequence>MRTVEEIQKEIDEVSAAIRGIIGGAQSYTIGSRSVTKANLSELRAWRTDLESELAELQGGGVRYAGWYGR</sequence>
<accession>A0AAW5K2W8</accession>
<dbReference type="AlphaFoldDB" id="A0AAW5K2W8"/>
<protein>
    <submittedName>
        <fullName evidence="1">Uncharacterized protein</fullName>
    </submittedName>
</protein>
<dbReference type="Proteomes" id="UP001205919">
    <property type="component" value="Unassembled WGS sequence"/>
</dbReference>
<proteinExistence type="predicted"/>
<dbReference type="EMBL" id="JANFYT010000013">
    <property type="protein sequence ID" value="MCQ4814236.1"/>
    <property type="molecule type" value="Genomic_DNA"/>
</dbReference>
<evidence type="ECO:0000313" key="1">
    <source>
        <dbReference type="EMBL" id="MCQ4814236.1"/>
    </source>
</evidence>
<name>A0AAW5K2W8_9BACT</name>
<evidence type="ECO:0000313" key="2">
    <source>
        <dbReference type="Proteomes" id="UP001205919"/>
    </source>
</evidence>